<protein>
    <submittedName>
        <fullName evidence="2">DUF3667 domain-containing protein</fullName>
    </submittedName>
</protein>
<feature type="transmembrane region" description="Helical" evidence="1">
    <location>
        <begin position="189"/>
        <end position="209"/>
    </location>
</feature>
<keyword evidence="1" id="KW-1133">Transmembrane helix</keyword>
<name>A0ABT2GAF1_9BACT</name>
<accession>A0ABT2GAF1</accession>
<proteinExistence type="predicted"/>
<evidence type="ECO:0000256" key="1">
    <source>
        <dbReference type="SAM" id="Phobius"/>
    </source>
</evidence>
<keyword evidence="1" id="KW-0472">Membrane</keyword>
<gene>
    <name evidence="2" type="ORF">NY014_14955</name>
</gene>
<reference evidence="2 3" key="1">
    <citation type="submission" date="2022-08" db="EMBL/GenBank/DDBJ databases">
        <title>Algoriphagus sp. CAU 1643 isolated from mud.</title>
        <authorList>
            <person name="Kim W."/>
        </authorList>
    </citation>
    <scope>NUCLEOTIDE SEQUENCE [LARGE SCALE GENOMIC DNA]</scope>
    <source>
        <strain evidence="2 3">CAU 1643</strain>
    </source>
</reference>
<organism evidence="2 3">
    <name type="scientific">Algoriphagus limi</name>
    <dbReference type="NCBI Taxonomy" id="2975273"/>
    <lineage>
        <taxon>Bacteria</taxon>
        <taxon>Pseudomonadati</taxon>
        <taxon>Bacteroidota</taxon>
        <taxon>Cytophagia</taxon>
        <taxon>Cytophagales</taxon>
        <taxon>Cyclobacteriaceae</taxon>
        <taxon>Algoriphagus</taxon>
    </lineage>
</organism>
<feature type="transmembrane region" description="Helical" evidence="1">
    <location>
        <begin position="79"/>
        <end position="99"/>
    </location>
</feature>
<dbReference type="RefSeq" id="WP_259415351.1">
    <property type="nucleotide sequence ID" value="NZ_JANWGH010000003.1"/>
</dbReference>
<dbReference type="InterPro" id="IPR022134">
    <property type="entry name" value="DUF3667"/>
</dbReference>
<feature type="transmembrane region" description="Helical" evidence="1">
    <location>
        <begin position="215"/>
        <end position="236"/>
    </location>
</feature>
<comment type="caution">
    <text evidence="2">The sequence shown here is derived from an EMBL/GenBank/DDBJ whole genome shotgun (WGS) entry which is preliminary data.</text>
</comment>
<keyword evidence="1" id="KW-0812">Transmembrane</keyword>
<dbReference type="Pfam" id="PF12412">
    <property type="entry name" value="DUF3667"/>
    <property type="match status" value="1"/>
</dbReference>
<sequence length="279" mass="32899">MEVQTENCPACGTILKGQFCHECGEKKLSSRDKSLSHFFEELIASIFVADGKFFKTIKLLVTQPGELTQSFIKGVRKKYLSPVQLFFFANLVYFIFPFISTFNTSLSIQMTGLPYSSLIRPIVEQRVEKMDISMEEFRLSFEKKSESNAKLLLIVLVIMQGAVLRLLYWKRKELYFLDFLAESAYFYSFYILIFLVLVPGLFLFLQNYFSSGFGWFFNEFSLSIIFFIAIWVYGFFQMKRAFQITNQESVWKSLVLSMWVIPSFIIYRFILFWVSYWMV</sequence>
<evidence type="ECO:0000313" key="2">
    <source>
        <dbReference type="EMBL" id="MCS5491738.1"/>
    </source>
</evidence>
<keyword evidence="3" id="KW-1185">Reference proteome</keyword>
<dbReference type="Proteomes" id="UP001206788">
    <property type="component" value="Unassembled WGS sequence"/>
</dbReference>
<evidence type="ECO:0000313" key="3">
    <source>
        <dbReference type="Proteomes" id="UP001206788"/>
    </source>
</evidence>
<dbReference type="EMBL" id="JANWGH010000003">
    <property type="protein sequence ID" value="MCS5491738.1"/>
    <property type="molecule type" value="Genomic_DNA"/>
</dbReference>
<feature type="transmembrane region" description="Helical" evidence="1">
    <location>
        <begin position="256"/>
        <end position="278"/>
    </location>
</feature>
<feature type="transmembrane region" description="Helical" evidence="1">
    <location>
        <begin position="149"/>
        <end position="168"/>
    </location>
</feature>